<proteinExistence type="predicted"/>
<accession>A0AA86W2H3</accession>
<protein>
    <submittedName>
        <fullName evidence="1">Uncharacterized protein</fullName>
    </submittedName>
</protein>
<evidence type="ECO:0000313" key="2">
    <source>
        <dbReference type="Proteomes" id="UP001189624"/>
    </source>
</evidence>
<sequence>MEDYLAFKEGEGSYQTANAAGKKLSIILCGEPLGSTTTNLIVGGEFQRDRIDLILAFPCSSGFGSLLLVRASMDDGMYMTVESVCDKRLVA</sequence>
<organism evidence="1 2">
    <name type="scientific">Sphenostylis stenocarpa</name>
    <dbReference type="NCBI Taxonomy" id="92480"/>
    <lineage>
        <taxon>Eukaryota</taxon>
        <taxon>Viridiplantae</taxon>
        <taxon>Streptophyta</taxon>
        <taxon>Embryophyta</taxon>
        <taxon>Tracheophyta</taxon>
        <taxon>Spermatophyta</taxon>
        <taxon>Magnoliopsida</taxon>
        <taxon>eudicotyledons</taxon>
        <taxon>Gunneridae</taxon>
        <taxon>Pentapetalae</taxon>
        <taxon>rosids</taxon>
        <taxon>fabids</taxon>
        <taxon>Fabales</taxon>
        <taxon>Fabaceae</taxon>
        <taxon>Papilionoideae</taxon>
        <taxon>50 kb inversion clade</taxon>
        <taxon>NPAAA clade</taxon>
        <taxon>indigoferoid/millettioid clade</taxon>
        <taxon>Phaseoleae</taxon>
        <taxon>Sphenostylis</taxon>
    </lineage>
</organism>
<name>A0AA86W2H3_9FABA</name>
<keyword evidence="2" id="KW-1185">Reference proteome</keyword>
<dbReference type="EMBL" id="OY731407">
    <property type="protein sequence ID" value="CAJ1977046.1"/>
    <property type="molecule type" value="Genomic_DNA"/>
</dbReference>
<reference evidence="1" key="1">
    <citation type="submission" date="2023-10" db="EMBL/GenBank/DDBJ databases">
        <authorList>
            <person name="Domelevo Entfellner J.-B."/>
        </authorList>
    </citation>
    <scope>NUCLEOTIDE SEQUENCE</scope>
</reference>
<evidence type="ECO:0000313" key="1">
    <source>
        <dbReference type="EMBL" id="CAJ1977046.1"/>
    </source>
</evidence>
<dbReference type="Proteomes" id="UP001189624">
    <property type="component" value="Chromosome 10"/>
</dbReference>
<gene>
    <name evidence="1" type="ORF">AYBTSS11_LOCUS29192</name>
</gene>
<dbReference type="Gramene" id="rna-AYBTSS11_LOCUS29192">
    <property type="protein sequence ID" value="CAJ1977046.1"/>
    <property type="gene ID" value="gene-AYBTSS11_LOCUS29192"/>
</dbReference>
<dbReference type="AlphaFoldDB" id="A0AA86W2H3"/>